<evidence type="ECO:0000256" key="3">
    <source>
        <dbReference type="ARBA" id="ARBA00022475"/>
    </source>
</evidence>
<accession>A0A6P8ZQ13</accession>
<dbReference type="AlphaFoldDB" id="A0A6P8ZQ13"/>
<evidence type="ECO:0000256" key="13">
    <source>
        <dbReference type="SAM" id="Phobius"/>
    </source>
</evidence>
<dbReference type="KEGG" id="tpal:117647426"/>
<sequence length="560" mass="63592">MQRDNHNRQLMAGAATSASVTSARSATTLPPFDNATANDSLHWYEPAYERDPPHIIIPLSAMYVIVFVFGLLGNISTCIVIGRNRQMRTATNFYLFSLACSDLLLLISGLPLELHKIWFPYPYPFNEATCVIQGMSAETSANATVLTILLFTCERYIAIVHPLVKLQARRSALWVSRVFKAPVLLGGVWVASLLLAVPQAMQFGIVNPNEDIPDSPDLSECTIKHFFVRHAFLISTVVFFLAPLTVITILYLRIFVKLQEAKRHRIRSTAQDQNQGHVVKILVAVVLTFFMCWAPFHTQRLVAVYMHQGDTPEENERFKNIFNFITYLSGVLYFMSTMINPILYHSMSNKFRDAFWDTVYRDFHGFACLAIPEQWKKKQESRYNIRRGNREWSRRNGCAERAECTEQQSSYRRNRHSNSLFELLPMRSSPNPAACAASAEAETKMETLDSPIVDPSKLEALLQNGGSNQHGLVLPTLLRSHSLHASTPHRGRRRPPRRSCTVDVVTEVMRAQHDGLVSENDWPCQQKGCDSVALKENEYGLTPLSSWCFPHKQSKFPSMH</sequence>
<dbReference type="PRINTS" id="PR00237">
    <property type="entry name" value="GPCRRHODOPSN"/>
</dbReference>
<evidence type="ECO:0000256" key="12">
    <source>
        <dbReference type="RuleBase" id="RU000688"/>
    </source>
</evidence>
<proteinExistence type="inferred from homology"/>
<dbReference type="Proteomes" id="UP000515158">
    <property type="component" value="Unplaced"/>
</dbReference>
<evidence type="ECO:0000256" key="8">
    <source>
        <dbReference type="ARBA" id="ARBA00023157"/>
    </source>
</evidence>
<evidence type="ECO:0000256" key="10">
    <source>
        <dbReference type="ARBA" id="ARBA00023180"/>
    </source>
</evidence>
<keyword evidence="3" id="KW-1003">Cell membrane</keyword>
<evidence type="ECO:0000313" key="16">
    <source>
        <dbReference type="RefSeq" id="XP_034245054.1"/>
    </source>
</evidence>
<dbReference type="InParanoid" id="A0A6P8ZQ13"/>
<keyword evidence="6 12" id="KW-0297">G-protein coupled receptor</keyword>
<dbReference type="GeneID" id="117647426"/>
<reference evidence="16" key="1">
    <citation type="submission" date="2025-08" db="UniProtKB">
        <authorList>
            <consortium name="RefSeq"/>
        </authorList>
    </citation>
    <scope>IDENTIFICATION</scope>
    <source>
        <tissue evidence="16">Total insect</tissue>
    </source>
</reference>
<feature type="transmembrane region" description="Helical" evidence="13">
    <location>
        <begin position="55"/>
        <end position="81"/>
    </location>
</feature>
<feature type="transmembrane region" description="Helical" evidence="13">
    <location>
        <begin position="321"/>
        <end position="343"/>
    </location>
</feature>
<gene>
    <name evidence="16" type="primary">LOC117647426</name>
</gene>
<evidence type="ECO:0000256" key="6">
    <source>
        <dbReference type="ARBA" id="ARBA00023040"/>
    </source>
</evidence>
<evidence type="ECO:0000256" key="9">
    <source>
        <dbReference type="ARBA" id="ARBA00023170"/>
    </source>
</evidence>
<dbReference type="PRINTS" id="PR01565">
    <property type="entry name" value="NEUROMEDINUR"/>
</dbReference>
<dbReference type="PANTHER" id="PTHR24243:SF208">
    <property type="entry name" value="PYROKININ-1 RECEPTOR"/>
    <property type="match status" value="1"/>
</dbReference>
<dbReference type="PANTHER" id="PTHR24243">
    <property type="entry name" value="G-PROTEIN COUPLED RECEPTOR"/>
    <property type="match status" value="1"/>
</dbReference>
<evidence type="ECO:0000313" key="15">
    <source>
        <dbReference type="Proteomes" id="UP000515158"/>
    </source>
</evidence>
<dbReference type="RefSeq" id="XP_034245054.1">
    <property type="nucleotide sequence ID" value="XM_034389163.1"/>
</dbReference>
<protein>
    <submittedName>
        <fullName evidence="16">Pyrokinin-1 receptor-like</fullName>
    </submittedName>
</protein>
<feature type="transmembrane region" description="Helical" evidence="13">
    <location>
        <begin position="184"/>
        <end position="206"/>
    </location>
</feature>
<keyword evidence="11 12" id="KW-0807">Transducer</keyword>
<evidence type="ECO:0000256" key="11">
    <source>
        <dbReference type="ARBA" id="ARBA00023224"/>
    </source>
</evidence>
<keyword evidence="9 12" id="KW-0675">Receptor</keyword>
<feature type="transmembrane region" description="Helical" evidence="13">
    <location>
        <begin position="93"/>
        <end position="112"/>
    </location>
</feature>
<dbReference type="InterPro" id="IPR005390">
    <property type="entry name" value="NeuromedU_rcpt"/>
</dbReference>
<comment type="similarity">
    <text evidence="2 12">Belongs to the G-protein coupled receptor 1 family.</text>
</comment>
<dbReference type="GO" id="GO:0001607">
    <property type="term" value="F:neuromedin U receptor activity"/>
    <property type="evidence" value="ECO:0007669"/>
    <property type="project" value="InterPro"/>
</dbReference>
<dbReference type="SUPFAM" id="SSF81321">
    <property type="entry name" value="Family A G protein-coupled receptor-like"/>
    <property type="match status" value="1"/>
</dbReference>
<dbReference type="InterPro" id="IPR017452">
    <property type="entry name" value="GPCR_Rhodpsn_7TM"/>
</dbReference>
<evidence type="ECO:0000256" key="2">
    <source>
        <dbReference type="ARBA" id="ARBA00010663"/>
    </source>
</evidence>
<comment type="subcellular location">
    <subcellularLocation>
        <location evidence="1">Cell membrane</location>
        <topology evidence="1">Multi-pass membrane protein</topology>
    </subcellularLocation>
</comment>
<keyword evidence="15" id="KW-1185">Reference proteome</keyword>
<keyword evidence="8" id="KW-1015">Disulfide bond</keyword>
<organism evidence="16">
    <name type="scientific">Thrips palmi</name>
    <name type="common">Melon thrips</name>
    <dbReference type="NCBI Taxonomy" id="161013"/>
    <lineage>
        <taxon>Eukaryota</taxon>
        <taxon>Metazoa</taxon>
        <taxon>Ecdysozoa</taxon>
        <taxon>Arthropoda</taxon>
        <taxon>Hexapoda</taxon>
        <taxon>Insecta</taxon>
        <taxon>Pterygota</taxon>
        <taxon>Neoptera</taxon>
        <taxon>Paraneoptera</taxon>
        <taxon>Thysanoptera</taxon>
        <taxon>Terebrantia</taxon>
        <taxon>Thripoidea</taxon>
        <taxon>Thripidae</taxon>
        <taxon>Thrips</taxon>
    </lineage>
</organism>
<keyword evidence="4 12" id="KW-0812">Transmembrane</keyword>
<dbReference type="Pfam" id="PF00001">
    <property type="entry name" value="7tm_1"/>
    <property type="match status" value="1"/>
</dbReference>
<dbReference type="OrthoDB" id="5950040at2759"/>
<dbReference type="InterPro" id="IPR000276">
    <property type="entry name" value="GPCR_Rhodpsn"/>
</dbReference>
<evidence type="ECO:0000256" key="1">
    <source>
        <dbReference type="ARBA" id="ARBA00004651"/>
    </source>
</evidence>
<keyword evidence="7 13" id="KW-0472">Membrane</keyword>
<name>A0A6P8ZQ13_THRPL</name>
<evidence type="ECO:0000256" key="7">
    <source>
        <dbReference type="ARBA" id="ARBA00023136"/>
    </source>
</evidence>
<evidence type="ECO:0000256" key="5">
    <source>
        <dbReference type="ARBA" id="ARBA00022989"/>
    </source>
</evidence>
<dbReference type="PROSITE" id="PS50262">
    <property type="entry name" value="G_PROTEIN_RECEP_F1_2"/>
    <property type="match status" value="1"/>
</dbReference>
<evidence type="ECO:0000256" key="4">
    <source>
        <dbReference type="ARBA" id="ARBA00022692"/>
    </source>
</evidence>
<dbReference type="PROSITE" id="PS00237">
    <property type="entry name" value="G_PROTEIN_RECEP_F1_1"/>
    <property type="match status" value="1"/>
</dbReference>
<keyword evidence="5 13" id="KW-1133">Transmembrane helix</keyword>
<dbReference type="Gene3D" id="1.20.1070.10">
    <property type="entry name" value="Rhodopsin 7-helix transmembrane proteins"/>
    <property type="match status" value="1"/>
</dbReference>
<feature type="transmembrane region" description="Helical" evidence="13">
    <location>
        <begin position="226"/>
        <end position="256"/>
    </location>
</feature>
<evidence type="ECO:0000259" key="14">
    <source>
        <dbReference type="PROSITE" id="PS50262"/>
    </source>
</evidence>
<feature type="transmembrane region" description="Helical" evidence="13">
    <location>
        <begin position="277"/>
        <end position="296"/>
    </location>
</feature>
<keyword evidence="10" id="KW-0325">Glycoprotein</keyword>
<feature type="domain" description="G-protein coupled receptors family 1 profile" evidence="14">
    <location>
        <begin position="73"/>
        <end position="344"/>
    </location>
</feature>
<dbReference type="GO" id="GO:0005886">
    <property type="term" value="C:plasma membrane"/>
    <property type="evidence" value="ECO:0007669"/>
    <property type="project" value="UniProtKB-SubCell"/>
</dbReference>